<evidence type="ECO:0008006" key="4">
    <source>
        <dbReference type="Google" id="ProtNLM"/>
    </source>
</evidence>
<keyword evidence="1" id="KW-0732">Signal</keyword>
<dbReference type="Proteomes" id="UP000298213">
    <property type="component" value="Unassembled WGS sequence"/>
</dbReference>
<evidence type="ECO:0000313" key="3">
    <source>
        <dbReference type="Proteomes" id="UP000298213"/>
    </source>
</evidence>
<accession>A0A4Y8ZSX1</accession>
<protein>
    <recommendedName>
        <fullName evidence="4">DUF4426 domain-containing protein</fullName>
    </recommendedName>
</protein>
<dbReference type="EMBL" id="SPDV01000029">
    <property type="protein sequence ID" value="TFI57556.1"/>
    <property type="molecule type" value="Genomic_DNA"/>
</dbReference>
<name>A0A4Y8ZSX1_9SPHN</name>
<evidence type="ECO:0000256" key="1">
    <source>
        <dbReference type="SAM" id="SignalP"/>
    </source>
</evidence>
<evidence type="ECO:0000313" key="2">
    <source>
        <dbReference type="EMBL" id="TFI57556.1"/>
    </source>
</evidence>
<feature type="chain" id="PRO_5021471519" description="DUF4426 domain-containing protein" evidence="1">
    <location>
        <begin position="30"/>
        <end position="151"/>
    </location>
</feature>
<keyword evidence="3" id="KW-1185">Reference proteome</keyword>
<comment type="caution">
    <text evidence="2">The sequence shown here is derived from an EMBL/GenBank/DDBJ whole genome shotgun (WGS) entry which is preliminary data.</text>
</comment>
<dbReference type="AlphaFoldDB" id="A0A4Y8ZSX1"/>
<dbReference type="RefSeq" id="WP_135087991.1">
    <property type="nucleotide sequence ID" value="NZ_SPDV01000029.1"/>
</dbReference>
<organism evidence="2 3">
    <name type="scientific">Sphingomonas parva</name>
    <dbReference type="NCBI Taxonomy" id="2555898"/>
    <lineage>
        <taxon>Bacteria</taxon>
        <taxon>Pseudomonadati</taxon>
        <taxon>Pseudomonadota</taxon>
        <taxon>Alphaproteobacteria</taxon>
        <taxon>Sphingomonadales</taxon>
        <taxon>Sphingomonadaceae</taxon>
        <taxon>Sphingomonas</taxon>
    </lineage>
</organism>
<sequence>MGDDYSRRGLMSYKLASLVIAATLCSAFAPEPADEGARAVLRSVETGEHASGATAPYGLPLYPGARVDLSMMGGMALGVTVAADVRALGNFYSAALTERGYRIDEDETLNGRRTIHASERRAPSSKMTVSVSPNAKDPARFTLVFMKLKTP</sequence>
<proteinExistence type="predicted"/>
<feature type="signal peptide" evidence="1">
    <location>
        <begin position="1"/>
        <end position="29"/>
    </location>
</feature>
<gene>
    <name evidence="2" type="ORF">E2493_14385</name>
</gene>
<dbReference type="OrthoDB" id="9977568at2"/>
<reference evidence="2 3" key="1">
    <citation type="submission" date="2019-03" db="EMBL/GenBank/DDBJ databases">
        <title>Genome sequence of Sphingomonas sp. 17J27-24.</title>
        <authorList>
            <person name="Kim M."/>
            <person name="Maeng S."/>
            <person name="Sathiyaraj S."/>
        </authorList>
    </citation>
    <scope>NUCLEOTIDE SEQUENCE [LARGE SCALE GENOMIC DNA]</scope>
    <source>
        <strain evidence="2 3">17J27-24</strain>
    </source>
</reference>